<reference evidence="1 2" key="1">
    <citation type="journal article" date="2012" name="BMC Genomics">
        <title>Complete genome sequence of Saccharothrix espanaensis DSM 44229T and comparison to the other completely sequenced Pseudonocardiaceae.</title>
        <authorList>
            <person name="Strobel T."/>
            <person name="Al-Dilaimi A."/>
            <person name="Blom J."/>
            <person name="Gessner A."/>
            <person name="Kalinowski J."/>
            <person name="Luzhetska M."/>
            <person name="Puhler A."/>
            <person name="Szczepanowski R."/>
            <person name="Bechthold A."/>
            <person name="Ruckert C."/>
        </authorList>
    </citation>
    <scope>NUCLEOTIDE SEQUENCE [LARGE SCALE GENOMIC DNA]</scope>
    <source>
        <strain evidence="2">ATCC 51144 / DSM 44229 / JCM 9112 / NBRC 15066 / NRRL 15764</strain>
    </source>
</reference>
<dbReference type="Proteomes" id="UP000006281">
    <property type="component" value="Chromosome"/>
</dbReference>
<proteinExistence type="predicted"/>
<dbReference type="HOGENOM" id="CLU_2685623_0_0_11"/>
<protein>
    <submittedName>
        <fullName evidence="1">Uncharacterized protein</fullName>
    </submittedName>
</protein>
<dbReference type="EMBL" id="HE804045">
    <property type="protein sequence ID" value="CCH31827.1"/>
    <property type="molecule type" value="Genomic_DNA"/>
</dbReference>
<dbReference type="RefSeq" id="WP_015101939.1">
    <property type="nucleotide sequence ID" value="NC_019673.1"/>
</dbReference>
<gene>
    <name evidence="1" type="ordered locus">BN6_45470</name>
</gene>
<dbReference type="OrthoDB" id="3698235at2"/>
<dbReference type="AlphaFoldDB" id="K0K2L1"/>
<dbReference type="KEGG" id="sesp:BN6_45470"/>
<accession>K0K2L1</accession>
<dbReference type="PATRIC" id="fig|1179773.3.peg.4557"/>
<evidence type="ECO:0000313" key="2">
    <source>
        <dbReference type="Proteomes" id="UP000006281"/>
    </source>
</evidence>
<keyword evidence="2" id="KW-1185">Reference proteome</keyword>
<organism evidence="1 2">
    <name type="scientific">Saccharothrix espanaensis (strain ATCC 51144 / DSM 44229 / JCM 9112 / NBRC 15066 / NRRL 15764)</name>
    <dbReference type="NCBI Taxonomy" id="1179773"/>
    <lineage>
        <taxon>Bacteria</taxon>
        <taxon>Bacillati</taxon>
        <taxon>Actinomycetota</taxon>
        <taxon>Actinomycetes</taxon>
        <taxon>Pseudonocardiales</taxon>
        <taxon>Pseudonocardiaceae</taxon>
        <taxon>Saccharothrix</taxon>
    </lineage>
</organism>
<name>K0K2L1_SACES</name>
<evidence type="ECO:0000313" key="1">
    <source>
        <dbReference type="EMBL" id="CCH31827.1"/>
    </source>
</evidence>
<dbReference type="eggNOG" id="ENOG502ZRHS">
    <property type="taxonomic scope" value="Bacteria"/>
</dbReference>
<dbReference type="BioCyc" id="SESP1179773:BN6_RS22020-MONOMER"/>
<dbReference type="STRING" id="1179773.BN6_45470"/>
<sequence length="74" mass="8045">MRPEDFAGDLLCTQVATRLAAQFSAMLSRKVVTATVLRARADLHGQVVPEALGEMLHRLAHHRLGVLCVPARAT</sequence>